<evidence type="ECO:0000256" key="3">
    <source>
        <dbReference type="ARBA" id="ARBA00006958"/>
    </source>
</evidence>
<evidence type="ECO:0000256" key="7">
    <source>
        <dbReference type="ARBA" id="ARBA00023242"/>
    </source>
</evidence>
<dbReference type="InterPro" id="IPR027806">
    <property type="entry name" value="HARBI1_dom"/>
</dbReference>
<dbReference type="AlphaFoldDB" id="A0A5N4B120"/>
<evidence type="ECO:0000313" key="9">
    <source>
        <dbReference type="EMBL" id="KAB0803301.1"/>
    </source>
</evidence>
<gene>
    <name evidence="9" type="ORF">PPYR_00271</name>
</gene>
<dbReference type="Pfam" id="PF13359">
    <property type="entry name" value="DDE_Tnp_4"/>
    <property type="match status" value="2"/>
</dbReference>
<keyword evidence="5" id="KW-0479">Metal-binding</keyword>
<dbReference type="InterPro" id="IPR045249">
    <property type="entry name" value="HARBI1-like"/>
</dbReference>
<comment type="subcellular location">
    <subcellularLocation>
        <location evidence="2">Nucleus</location>
    </subcellularLocation>
</comment>
<dbReference type="InParanoid" id="A0A5N4B120"/>
<keyword evidence="4" id="KW-0540">Nuclease</keyword>
<dbReference type="EMBL" id="VVIM01000001">
    <property type="protein sequence ID" value="KAB0803301.1"/>
    <property type="molecule type" value="Genomic_DNA"/>
</dbReference>
<evidence type="ECO:0000256" key="5">
    <source>
        <dbReference type="ARBA" id="ARBA00022723"/>
    </source>
</evidence>
<evidence type="ECO:0000256" key="4">
    <source>
        <dbReference type="ARBA" id="ARBA00022722"/>
    </source>
</evidence>
<comment type="similarity">
    <text evidence="3">Belongs to the HARBI1 family.</text>
</comment>
<name>A0A5N4B120_PHOPY</name>
<sequence>MPWDSSDSEDDLLLLLPLCKNKRQSKWVHEVNLMRNDFGEFHHLEDQLRKDRSKFKEYFRMRPEKFDKLLGIIENDIENQKTNYRESIPAEERLALCLRYLATGNSFRSMAFSYRIGRATIIADEAFPLKKFLMRPYPRSGRRLSESKRIFNYRLSRNRNTVENAFGILTSVWRIYQTPLECRIGLAEKRILHNYIRETPTQSNPAVANEEILVNPLVPLHVACNKGMTFAGLQHEFYRGKSSIAVIVRDMCQKIWIHLKGMEMPEPTTDMWLSIANDFYKKTNYPNCVGTLDGKHIRCINPMAGGSNFFNYKKYFSVVLMALVDANLKFVVIDVGACGQEGDSAVFKDSALGRKLYSGSLNLPPPAPLPNTSGNPMPFVFVADEAFKLSSNLMTPFTSRGLTARRRVYNYRHCRCRRTVECAFGVLANKWRVFHTPILVDPEFIDEIVKACCILHNFVRSRDGINYEDTEAHPFPDVVNCGMDLVEKD</sequence>
<dbReference type="Proteomes" id="UP000327044">
    <property type="component" value="Unassembled WGS sequence"/>
</dbReference>
<comment type="caution">
    <text evidence="9">The sequence shown here is derived from an EMBL/GenBank/DDBJ whole genome shotgun (WGS) entry which is preliminary data.</text>
</comment>
<proteinExistence type="inferred from homology"/>
<evidence type="ECO:0000256" key="2">
    <source>
        <dbReference type="ARBA" id="ARBA00004123"/>
    </source>
</evidence>
<reference evidence="9 10" key="1">
    <citation type="journal article" date="2018" name="Elife">
        <title>Firefly genomes illuminate parallel origins of bioluminescence in beetles.</title>
        <authorList>
            <person name="Fallon T.R."/>
            <person name="Lower S.E."/>
            <person name="Chang C.H."/>
            <person name="Bessho-Uehara M."/>
            <person name="Martin G.J."/>
            <person name="Bewick A.J."/>
            <person name="Behringer M."/>
            <person name="Debat H.J."/>
            <person name="Wong I."/>
            <person name="Day J.C."/>
            <person name="Suvorov A."/>
            <person name="Silva C.J."/>
            <person name="Stanger-Hall K.F."/>
            <person name="Hall D.W."/>
            <person name="Schmitz R.J."/>
            <person name="Nelson D.R."/>
            <person name="Lewis S.M."/>
            <person name="Shigenobu S."/>
            <person name="Bybee S.M."/>
            <person name="Larracuente A.M."/>
            <person name="Oba Y."/>
            <person name="Weng J.K."/>
        </authorList>
    </citation>
    <scope>NUCLEOTIDE SEQUENCE [LARGE SCALE GENOMIC DNA]</scope>
    <source>
        <strain evidence="9">1611_PpyrPB1</strain>
        <tissue evidence="9">Whole body</tissue>
    </source>
</reference>
<dbReference type="PANTHER" id="PTHR22930">
    <property type="match status" value="1"/>
</dbReference>
<dbReference type="PANTHER" id="PTHR22930:SF269">
    <property type="entry name" value="NUCLEASE HARBI1-LIKE PROTEIN"/>
    <property type="match status" value="1"/>
</dbReference>
<feature type="domain" description="DDE Tnp4" evidence="8">
    <location>
        <begin position="119"/>
        <end position="183"/>
    </location>
</feature>
<dbReference type="GO" id="GO:0005634">
    <property type="term" value="C:nucleus"/>
    <property type="evidence" value="ECO:0007669"/>
    <property type="project" value="UniProtKB-SubCell"/>
</dbReference>
<dbReference type="GO" id="GO:0004518">
    <property type="term" value="F:nuclease activity"/>
    <property type="evidence" value="ECO:0007669"/>
    <property type="project" value="UniProtKB-KW"/>
</dbReference>
<protein>
    <recommendedName>
        <fullName evidence="8">DDE Tnp4 domain-containing protein</fullName>
    </recommendedName>
</protein>
<feature type="domain" description="DDE Tnp4" evidence="8">
    <location>
        <begin position="292"/>
        <end position="457"/>
    </location>
</feature>
<keyword evidence="7" id="KW-0539">Nucleus</keyword>
<keyword evidence="6" id="KW-0378">Hydrolase</keyword>
<evidence type="ECO:0000259" key="8">
    <source>
        <dbReference type="Pfam" id="PF13359"/>
    </source>
</evidence>
<evidence type="ECO:0000313" key="10">
    <source>
        <dbReference type="Proteomes" id="UP000327044"/>
    </source>
</evidence>
<evidence type="ECO:0000256" key="1">
    <source>
        <dbReference type="ARBA" id="ARBA00001968"/>
    </source>
</evidence>
<comment type="cofactor">
    <cofactor evidence="1">
        <name>a divalent metal cation</name>
        <dbReference type="ChEBI" id="CHEBI:60240"/>
    </cofactor>
</comment>
<dbReference type="GO" id="GO:0016787">
    <property type="term" value="F:hydrolase activity"/>
    <property type="evidence" value="ECO:0007669"/>
    <property type="project" value="UniProtKB-KW"/>
</dbReference>
<accession>A0A5N4B120</accession>
<dbReference type="GO" id="GO:0046872">
    <property type="term" value="F:metal ion binding"/>
    <property type="evidence" value="ECO:0007669"/>
    <property type="project" value="UniProtKB-KW"/>
</dbReference>
<keyword evidence="10" id="KW-1185">Reference proteome</keyword>
<evidence type="ECO:0000256" key="6">
    <source>
        <dbReference type="ARBA" id="ARBA00022801"/>
    </source>
</evidence>
<organism evidence="9 10">
    <name type="scientific">Photinus pyralis</name>
    <name type="common">Common eastern firefly</name>
    <name type="synonym">Lampyris pyralis</name>
    <dbReference type="NCBI Taxonomy" id="7054"/>
    <lineage>
        <taxon>Eukaryota</taxon>
        <taxon>Metazoa</taxon>
        <taxon>Ecdysozoa</taxon>
        <taxon>Arthropoda</taxon>
        <taxon>Hexapoda</taxon>
        <taxon>Insecta</taxon>
        <taxon>Pterygota</taxon>
        <taxon>Neoptera</taxon>
        <taxon>Endopterygota</taxon>
        <taxon>Coleoptera</taxon>
        <taxon>Polyphaga</taxon>
        <taxon>Elateriformia</taxon>
        <taxon>Elateroidea</taxon>
        <taxon>Lampyridae</taxon>
        <taxon>Lampyrinae</taxon>
        <taxon>Photinus</taxon>
    </lineage>
</organism>